<accession>A0A7K4HNI9</accession>
<dbReference type="InterPro" id="IPR013762">
    <property type="entry name" value="Integrase-like_cat_sf"/>
</dbReference>
<dbReference type="OrthoDB" id="3343at2157"/>
<evidence type="ECO:0000259" key="2">
    <source>
        <dbReference type="PROSITE" id="PS51898"/>
    </source>
</evidence>
<dbReference type="AlphaFoldDB" id="A0A7K4HNI9"/>
<dbReference type="EMBL" id="JABXWR010000001">
    <property type="protein sequence ID" value="NVO66408.1"/>
    <property type="molecule type" value="Genomic_DNA"/>
</dbReference>
<dbReference type="InterPro" id="IPR050090">
    <property type="entry name" value="Tyrosine_recombinase_XerCD"/>
</dbReference>
<dbReference type="SUPFAM" id="SSF56349">
    <property type="entry name" value="DNA breaking-rejoining enzymes"/>
    <property type="match status" value="1"/>
</dbReference>
<dbReference type="InterPro" id="IPR002104">
    <property type="entry name" value="Integrase_catalytic"/>
</dbReference>
<sequence>MAKIVSFGKTAEELEIYAERGIQRRIDAGDMTPEDADLIRQFVAHQRANGNIGDARAYKTTNSLSNITRFCKTPLVENRIGDIYLAVTAIKRGKKIAAKNGNNGGGMLSPDTQRDYITFLKRFYLWLIEEGYVTLPADKIAKIKPPAAKRMTKTAEQMLTEDEIRAMIHSCTSSTAARDRALISVLYESAMRIHEVAALKWSDVQFDTHFVKINTAGKTGTPRYIPLTASRGYLAEWRSAYPGEASGANFVFITAREKPLTYNYTKNLLQRIAERAGIQKHITPHLFRHSRITNMIRQGFGESTVKMVAWGSLTSEQLARYTHLVNADIDAEYARHAGIDLTETQTAAEPLANRICARCHAVNQPDRNFCGVCGHPLTKETVLELDEMKAEIRADERFMKMIADLERKIEALQSLS</sequence>
<evidence type="ECO:0000256" key="1">
    <source>
        <dbReference type="ARBA" id="ARBA00023172"/>
    </source>
</evidence>
<feature type="domain" description="Tyr recombinase" evidence="2">
    <location>
        <begin position="154"/>
        <end position="334"/>
    </location>
</feature>
<dbReference type="RefSeq" id="WP_176788106.1">
    <property type="nucleotide sequence ID" value="NZ_JABXWR010000001.1"/>
</dbReference>
<dbReference type="Gene3D" id="1.10.443.10">
    <property type="entry name" value="Intergrase catalytic core"/>
    <property type="match status" value="1"/>
</dbReference>
<evidence type="ECO:0000313" key="3">
    <source>
        <dbReference type="EMBL" id="NVO66408.1"/>
    </source>
</evidence>
<reference evidence="3 4" key="1">
    <citation type="submission" date="2020-06" db="EMBL/GenBank/DDBJ databases">
        <title>Methanofollis fontis sp. nov., a methanogen isolated from marine sediments near a cold seep at Four-Way Closure Ridge offshore southwestern Taiwan.</title>
        <authorList>
            <person name="Chen S.-C."/>
            <person name="Teng N.-H."/>
            <person name="Lin Y.-S."/>
            <person name="Lai M.-C."/>
            <person name="Chen H.-H."/>
            <person name="Wang C.-C."/>
        </authorList>
    </citation>
    <scope>NUCLEOTIDE SEQUENCE [LARGE SCALE GENOMIC DNA]</scope>
    <source>
        <strain evidence="3 4">DSM 2702</strain>
    </source>
</reference>
<protein>
    <submittedName>
        <fullName evidence="3">Tyrosine-type recombinase/integrase</fullName>
    </submittedName>
</protein>
<comment type="caution">
    <text evidence="3">The sequence shown here is derived from an EMBL/GenBank/DDBJ whole genome shotgun (WGS) entry which is preliminary data.</text>
</comment>
<gene>
    <name evidence="3" type="ORF">HWN36_03555</name>
</gene>
<dbReference type="InterPro" id="IPR011010">
    <property type="entry name" value="DNA_brk_join_enz"/>
</dbReference>
<keyword evidence="1" id="KW-0233">DNA recombination</keyword>
<organism evidence="3 4">
    <name type="scientific">Methanofollis tationis</name>
    <dbReference type="NCBI Taxonomy" id="81417"/>
    <lineage>
        <taxon>Archaea</taxon>
        <taxon>Methanobacteriati</taxon>
        <taxon>Methanobacteriota</taxon>
        <taxon>Stenosarchaea group</taxon>
        <taxon>Methanomicrobia</taxon>
        <taxon>Methanomicrobiales</taxon>
        <taxon>Methanomicrobiaceae</taxon>
        <taxon>Methanofollis</taxon>
    </lineage>
</organism>
<dbReference type="PROSITE" id="PS51898">
    <property type="entry name" value="TYR_RECOMBINASE"/>
    <property type="match status" value="1"/>
</dbReference>
<dbReference type="GO" id="GO:0015074">
    <property type="term" value="P:DNA integration"/>
    <property type="evidence" value="ECO:0007669"/>
    <property type="project" value="InterPro"/>
</dbReference>
<name>A0A7K4HNI9_9EURY</name>
<dbReference type="Pfam" id="PF00589">
    <property type="entry name" value="Phage_integrase"/>
    <property type="match status" value="1"/>
</dbReference>
<dbReference type="GO" id="GO:0003677">
    <property type="term" value="F:DNA binding"/>
    <property type="evidence" value="ECO:0007669"/>
    <property type="project" value="InterPro"/>
</dbReference>
<evidence type="ECO:0000313" key="4">
    <source>
        <dbReference type="Proteomes" id="UP000570823"/>
    </source>
</evidence>
<proteinExistence type="predicted"/>
<keyword evidence="4" id="KW-1185">Reference proteome</keyword>
<dbReference type="PANTHER" id="PTHR30349:SF87">
    <property type="entry name" value="TRANSPOSASE A"/>
    <property type="match status" value="1"/>
</dbReference>
<dbReference type="PANTHER" id="PTHR30349">
    <property type="entry name" value="PHAGE INTEGRASE-RELATED"/>
    <property type="match status" value="1"/>
</dbReference>
<dbReference type="Proteomes" id="UP000570823">
    <property type="component" value="Unassembled WGS sequence"/>
</dbReference>
<dbReference type="GO" id="GO:0006310">
    <property type="term" value="P:DNA recombination"/>
    <property type="evidence" value="ECO:0007669"/>
    <property type="project" value="UniProtKB-KW"/>
</dbReference>